<dbReference type="EMBL" id="JBHSMA010000006">
    <property type="protein sequence ID" value="MFC5411315.1"/>
    <property type="molecule type" value="Genomic_DNA"/>
</dbReference>
<protein>
    <submittedName>
        <fullName evidence="1">DUF4249 domain-containing protein</fullName>
    </submittedName>
</protein>
<accession>A0ABW0IG06</accession>
<evidence type="ECO:0000313" key="2">
    <source>
        <dbReference type="Proteomes" id="UP001596106"/>
    </source>
</evidence>
<dbReference type="RefSeq" id="WP_379848091.1">
    <property type="nucleotide sequence ID" value="NZ_JBHSMA010000006.1"/>
</dbReference>
<gene>
    <name evidence="1" type="ORF">ACFPMF_18480</name>
</gene>
<evidence type="ECO:0000313" key="1">
    <source>
        <dbReference type="EMBL" id="MFC5411315.1"/>
    </source>
</evidence>
<dbReference type="InterPro" id="IPR025345">
    <property type="entry name" value="DUF4249"/>
</dbReference>
<organism evidence="1 2">
    <name type="scientific">Larkinella bovis</name>
    <dbReference type="NCBI Taxonomy" id="683041"/>
    <lineage>
        <taxon>Bacteria</taxon>
        <taxon>Pseudomonadati</taxon>
        <taxon>Bacteroidota</taxon>
        <taxon>Cytophagia</taxon>
        <taxon>Cytophagales</taxon>
        <taxon>Spirosomataceae</taxon>
        <taxon>Larkinella</taxon>
    </lineage>
</organism>
<dbReference type="Proteomes" id="UP001596106">
    <property type="component" value="Unassembled WGS sequence"/>
</dbReference>
<keyword evidence="2" id="KW-1185">Reference proteome</keyword>
<reference evidence="2" key="1">
    <citation type="journal article" date="2019" name="Int. J. Syst. Evol. Microbiol.">
        <title>The Global Catalogue of Microorganisms (GCM) 10K type strain sequencing project: providing services to taxonomists for standard genome sequencing and annotation.</title>
        <authorList>
            <consortium name="The Broad Institute Genomics Platform"/>
            <consortium name="The Broad Institute Genome Sequencing Center for Infectious Disease"/>
            <person name="Wu L."/>
            <person name="Ma J."/>
        </authorList>
    </citation>
    <scope>NUCLEOTIDE SEQUENCE [LARGE SCALE GENOMIC DNA]</scope>
    <source>
        <strain evidence="2">CCUG 55250</strain>
    </source>
</reference>
<proteinExistence type="predicted"/>
<name>A0ABW0IG06_9BACT</name>
<sequence>MIGSKRYNWVGVLLLLVFVFDGCVDLYQPPEVSAPNTYLVVDGFLNGAGTSTIRLSRTQNLAENRKPPVETNALVQVEAEQGGSQNFVDKGDGTYTLTDGGLQFGQNYRLRIKTANGRSYLSDYVTIKRTPKIDSLTWKPQREGVQFYVTTHDPTNSTKYYRWEYEETWEYYSAFYSQFEYLNREFVYRPENINHCWRTEKSTGISVGSSVKLTQDVINQLPLVFVSHSASNRLKVRYSLLVKQYALTNEAYEYWLNLKKNTESLGSLFDPQPFQTIGNIHGVTDPNEFVVGYLSGYSVEEKRLFVSPLELPSWRVPTGYEGCEADTFLLNPPPEEVGAEPMAEAGWLPIDAIISPQGIVYAYRLGPPDCVDCRLVGTNVKPSFW</sequence>
<comment type="caution">
    <text evidence="1">The sequence shown here is derived from an EMBL/GenBank/DDBJ whole genome shotgun (WGS) entry which is preliminary data.</text>
</comment>
<dbReference type="Pfam" id="PF14054">
    <property type="entry name" value="DUF4249"/>
    <property type="match status" value="1"/>
</dbReference>